<gene>
    <name evidence="2" type="ORF">SADUNF_Sadunf11G0103800</name>
</gene>
<proteinExistence type="predicted"/>
<evidence type="ECO:0000313" key="3">
    <source>
        <dbReference type="Proteomes" id="UP000657918"/>
    </source>
</evidence>
<evidence type="ECO:0000259" key="1">
    <source>
        <dbReference type="Pfam" id="PF10354"/>
    </source>
</evidence>
<dbReference type="AlphaFoldDB" id="A0A835MPI2"/>
<dbReference type="SUPFAM" id="SSF53335">
    <property type="entry name" value="S-adenosyl-L-methionine-dependent methyltransferases"/>
    <property type="match status" value="2"/>
</dbReference>
<accession>A0A835MPI2</accession>
<feature type="domain" description="25S rRNA (uridine-N(3))-methyltransferase BMT5-like" evidence="1">
    <location>
        <begin position="252"/>
        <end position="402"/>
    </location>
</feature>
<dbReference type="GO" id="GO:0070042">
    <property type="term" value="F:rRNA (uridine-N3-)-methyltransferase activity"/>
    <property type="evidence" value="ECO:0007669"/>
    <property type="project" value="InterPro"/>
</dbReference>
<dbReference type="GO" id="GO:0005737">
    <property type="term" value="C:cytoplasm"/>
    <property type="evidence" value="ECO:0007669"/>
    <property type="project" value="TreeGrafter"/>
</dbReference>
<dbReference type="PANTHER" id="PTHR11538">
    <property type="entry name" value="PHENYLALANYL-TRNA SYNTHETASE"/>
    <property type="match status" value="1"/>
</dbReference>
<keyword evidence="3" id="KW-1185">Reference proteome</keyword>
<name>A0A835MPI2_9ROSI</name>
<dbReference type="Pfam" id="PF10354">
    <property type="entry name" value="BMT5-like"/>
    <property type="match status" value="2"/>
</dbReference>
<dbReference type="OrthoDB" id="810819at2759"/>
<dbReference type="EMBL" id="JADGMS010000011">
    <property type="protein sequence ID" value="KAF9673010.1"/>
    <property type="molecule type" value="Genomic_DNA"/>
</dbReference>
<dbReference type="InterPro" id="IPR019446">
    <property type="entry name" value="BMT5-like"/>
</dbReference>
<evidence type="ECO:0000313" key="2">
    <source>
        <dbReference type="EMBL" id="KAF9673010.1"/>
    </source>
</evidence>
<comment type="caution">
    <text evidence="2">The sequence shown here is derived from an EMBL/GenBank/DDBJ whole genome shotgun (WGS) entry which is preliminary data.</text>
</comment>
<dbReference type="GO" id="GO:0070475">
    <property type="term" value="P:rRNA base methylation"/>
    <property type="evidence" value="ECO:0007669"/>
    <property type="project" value="InterPro"/>
</dbReference>
<dbReference type="InterPro" id="IPR029063">
    <property type="entry name" value="SAM-dependent_MTases_sf"/>
</dbReference>
<dbReference type="Proteomes" id="UP000657918">
    <property type="component" value="Chromosome 11"/>
</dbReference>
<organism evidence="2 3">
    <name type="scientific">Salix dunnii</name>
    <dbReference type="NCBI Taxonomy" id="1413687"/>
    <lineage>
        <taxon>Eukaryota</taxon>
        <taxon>Viridiplantae</taxon>
        <taxon>Streptophyta</taxon>
        <taxon>Embryophyta</taxon>
        <taxon>Tracheophyta</taxon>
        <taxon>Spermatophyta</taxon>
        <taxon>Magnoliopsida</taxon>
        <taxon>eudicotyledons</taxon>
        <taxon>Gunneridae</taxon>
        <taxon>Pentapetalae</taxon>
        <taxon>rosids</taxon>
        <taxon>fabids</taxon>
        <taxon>Malpighiales</taxon>
        <taxon>Salicaceae</taxon>
        <taxon>Saliceae</taxon>
        <taxon>Salix</taxon>
    </lineage>
</organism>
<reference evidence="2 3" key="1">
    <citation type="submission" date="2020-10" db="EMBL/GenBank/DDBJ databases">
        <title>Plant Genome Project.</title>
        <authorList>
            <person name="Zhang R.-G."/>
        </authorList>
    </citation>
    <scope>NUCLEOTIDE SEQUENCE [LARGE SCALE GENOMIC DNA]</scope>
    <source>
        <strain evidence="2">FAFU-HL-1</strain>
        <tissue evidence="2">Leaf</tissue>
    </source>
</reference>
<feature type="domain" description="25S rRNA (uridine-N(3))-methyltransferase BMT5-like" evidence="1">
    <location>
        <begin position="32"/>
        <end position="197"/>
    </location>
</feature>
<dbReference type="FunFam" id="3.40.50.150:FF:000440">
    <property type="entry name" value="Os09g0479300 protein"/>
    <property type="match status" value="1"/>
</dbReference>
<protein>
    <recommendedName>
        <fullName evidence="1">25S rRNA (uridine-N(3))-methyltransferase BMT5-like domain-containing protein</fullName>
    </recommendedName>
</protein>
<dbReference type="PANTHER" id="PTHR11538:SF89">
    <property type="entry name" value="PROTEIN, PUTATIVE (DUF2431)-RELATED"/>
    <property type="match status" value="1"/>
</dbReference>
<sequence>MDGLESCMEMLSIDENKEEIWIKHYSSHQKILLVGDGDFSFAVCLAEAFGSATNVVATSLYSEEMTRLKYSGAASNLIELEERGCTVIHEVNARTMNRDPLLTQISFDRIVYNFPHAALKRSEANIRQIESHRRLVKAFFKSASDMLEENGEVHVTHKTTDPYSKWEIENLAEEAGLFLVEKVRFRKSDYPGYENKRGSGYRADERFPSGNCCTFKFGKTKMDYLQSRVQMLNINKKEVKWMKHYSSCQKILLVGEGDFSFAACLGKAFGSAVNMVATSLYSKETTKLKYSKSARNLIELKDLGCTIIYQVDVHNLRKHPLLNQRLFDRIVFNFPAAALKWSESNVRQIEKHQRLVKSFLRSCRDMLEKNGEVHVTHKTKEPYCRWEIEKLAEDVGLCLVEKDIVIKEDLVLELMRLSLLETAIPSNLPGLPDRKQSLIPQIIMLYLFYSELNAQAFPTHQDRHTHPNSCPSHKEILGIDDNNKEEKWLRHYSSCHKTLLVGEDDFSFAACLGKAFDSSVNMEATSL</sequence>